<accession>A0A6S6RYJ0</accession>
<evidence type="ECO:0000313" key="5">
    <source>
        <dbReference type="EMBL" id="CAA6802180.1"/>
    </source>
</evidence>
<dbReference type="Pfam" id="PF01592">
    <property type="entry name" value="NifU_N"/>
    <property type="match status" value="1"/>
</dbReference>
<evidence type="ECO:0000256" key="1">
    <source>
        <dbReference type="ARBA" id="ARBA00015278"/>
    </source>
</evidence>
<dbReference type="GO" id="GO:0005506">
    <property type="term" value="F:iron ion binding"/>
    <property type="evidence" value="ECO:0007669"/>
    <property type="project" value="InterPro"/>
</dbReference>
<dbReference type="Pfam" id="PF01106">
    <property type="entry name" value="NifU"/>
    <property type="match status" value="1"/>
</dbReference>
<gene>
    <name evidence="5" type="ORF">HELGO_WM2545</name>
</gene>
<evidence type="ECO:0000259" key="3">
    <source>
        <dbReference type="Pfam" id="PF01106"/>
    </source>
</evidence>
<sequence>MDNTIKEKEDYGIKVAMFIEEPKYMGEITEEEAKELNATVYSYTYGDDSVGYKLTLHWAVNTHEDTIVLAKYTYEGVLSGIAVNHMLSLISTNKTMPDINAITYQGIERFLRDNPNIEALPSNESYAITFALDAAKLAVKQYINASLEHNEKTQASTDSPMSIASIKETISTHNIETLETLGNYTKAGLTDTKSHETLLEFIEENKQSVTAQQEADNALTEVPFKDLSPEHRVVAVDMAIDNTVREFLVMDGGDIDIISVKENGEMYEVYISYLGACSSCSSSGTGTLYAIENALKDKLDPHIRVIPI</sequence>
<dbReference type="InterPro" id="IPR034904">
    <property type="entry name" value="FSCA_dom_sf"/>
</dbReference>
<feature type="domain" description="NIF system FeS cluster assembly NifU N-terminal" evidence="4">
    <location>
        <begin position="11"/>
        <end position="144"/>
    </location>
</feature>
<dbReference type="Gene3D" id="3.30.300.130">
    <property type="entry name" value="Fe-S cluster assembly (FSCA)"/>
    <property type="match status" value="1"/>
</dbReference>
<name>A0A6S6RYJ0_9BACT</name>
<dbReference type="Gene3D" id="3.90.1010.10">
    <property type="match status" value="1"/>
</dbReference>
<protein>
    <recommendedName>
        <fullName evidence="1">Nitrogen fixation protein NifU</fullName>
    </recommendedName>
</protein>
<dbReference type="InterPro" id="IPR002871">
    <property type="entry name" value="NIF_FeS_clus_asmbl_NifU_N"/>
</dbReference>
<evidence type="ECO:0000259" key="4">
    <source>
        <dbReference type="Pfam" id="PF01592"/>
    </source>
</evidence>
<proteinExistence type="predicted"/>
<dbReference type="GO" id="GO:0016226">
    <property type="term" value="P:iron-sulfur cluster assembly"/>
    <property type="evidence" value="ECO:0007669"/>
    <property type="project" value="InterPro"/>
</dbReference>
<dbReference type="EMBL" id="CACVAS010000020">
    <property type="protein sequence ID" value="CAA6802180.1"/>
    <property type="molecule type" value="Genomic_DNA"/>
</dbReference>
<dbReference type="SUPFAM" id="SSF117916">
    <property type="entry name" value="Fe-S cluster assembly (FSCA) domain-like"/>
    <property type="match status" value="1"/>
</dbReference>
<dbReference type="InterPro" id="IPR001075">
    <property type="entry name" value="NIF_FeS_clus_asmbl_NifU_C"/>
</dbReference>
<dbReference type="SUPFAM" id="SSF82649">
    <property type="entry name" value="SufE/NifU"/>
    <property type="match status" value="1"/>
</dbReference>
<dbReference type="AlphaFoldDB" id="A0A6S6RYJ0"/>
<reference evidence="5" key="1">
    <citation type="submission" date="2020-01" db="EMBL/GenBank/DDBJ databases">
        <authorList>
            <person name="Meier V. D."/>
            <person name="Meier V D."/>
        </authorList>
    </citation>
    <scope>NUCLEOTIDE SEQUENCE</scope>
    <source>
        <strain evidence="5">HLG_WM_MAG_01</strain>
    </source>
</reference>
<dbReference type="GO" id="GO:0051536">
    <property type="term" value="F:iron-sulfur cluster binding"/>
    <property type="evidence" value="ECO:0007669"/>
    <property type="project" value="InterPro"/>
</dbReference>
<organism evidence="5">
    <name type="scientific">uncultured Sulfurovum sp</name>
    <dbReference type="NCBI Taxonomy" id="269237"/>
    <lineage>
        <taxon>Bacteria</taxon>
        <taxon>Pseudomonadati</taxon>
        <taxon>Campylobacterota</taxon>
        <taxon>Epsilonproteobacteria</taxon>
        <taxon>Campylobacterales</taxon>
        <taxon>Sulfurovaceae</taxon>
        <taxon>Sulfurovum</taxon>
        <taxon>environmental samples</taxon>
    </lineage>
</organism>
<feature type="domain" description="NIF system FeS cluster assembly NifU C-terminal" evidence="3">
    <location>
        <begin position="236"/>
        <end position="306"/>
    </location>
</feature>
<evidence type="ECO:0000256" key="2">
    <source>
        <dbReference type="ARBA" id="ARBA00023231"/>
    </source>
</evidence>
<keyword evidence="2" id="KW-0535">Nitrogen fixation</keyword>